<name>A0A2N9BLJ6_STRCX</name>
<organism evidence="1 2">
    <name type="scientific">Streptomyces chartreusis NRRL 3882</name>
    <dbReference type="NCBI Taxonomy" id="1079985"/>
    <lineage>
        <taxon>Bacteria</taxon>
        <taxon>Bacillati</taxon>
        <taxon>Actinomycetota</taxon>
        <taxon>Actinomycetes</taxon>
        <taxon>Kitasatosporales</taxon>
        <taxon>Streptomycetaceae</taxon>
        <taxon>Streptomyces</taxon>
    </lineage>
</organism>
<dbReference type="AlphaFoldDB" id="A0A2N9BLJ6"/>
<evidence type="ECO:0000313" key="1">
    <source>
        <dbReference type="EMBL" id="SOR84232.1"/>
    </source>
</evidence>
<sequence length="51" mass="5736">MGDHVHVRLSQGMSVSEEGQLIEYSRCRCEATWTKVFDADADGGKPEQQPR</sequence>
<reference evidence="2" key="1">
    <citation type="submission" date="2017-11" db="EMBL/GenBank/DDBJ databases">
        <authorList>
            <person name="Wibberg D."/>
        </authorList>
    </citation>
    <scope>NUCLEOTIDE SEQUENCE [LARGE SCALE GENOMIC DNA]</scope>
</reference>
<dbReference type="RefSeq" id="WP_010038350.1">
    <property type="nucleotide sequence ID" value="NZ_LT962942.1"/>
</dbReference>
<protein>
    <submittedName>
        <fullName evidence="1">Uncharacterized protein</fullName>
    </submittedName>
</protein>
<keyword evidence="2" id="KW-1185">Reference proteome</keyword>
<accession>A0A2N9BLJ6</accession>
<gene>
    <name evidence="1" type="ORF">SCNRRL3882_7677</name>
</gene>
<dbReference type="Proteomes" id="UP000235464">
    <property type="component" value="Chromosome I"/>
</dbReference>
<dbReference type="EMBL" id="LT963352">
    <property type="protein sequence ID" value="SOR84232.1"/>
    <property type="molecule type" value="Genomic_DNA"/>
</dbReference>
<evidence type="ECO:0000313" key="2">
    <source>
        <dbReference type="Proteomes" id="UP000235464"/>
    </source>
</evidence>
<proteinExistence type="predicted"/>